<dbReference type="EMBL" id="MFKF01000386">
    <property type="protein sequence ID" value="OGG45100.1"/>
    <property type="molecule type" value="Genomic_DNA"/>
</dbReference>
<evidence type="ECO:0000313" key="2">
    <source>
        <dbReference type="Proteomes" id="UP000178606"/>
    </source>
</evidence>
<name>A0A1F6C7I1_HANXR</name>
<sequence length="85" mass="9170">MPTSRISPQTPRSVVRLAINTPSIALPNHGACEKSTTTFRMPSRARPLIPSWSGVTSGPVSMDLLTVSTATSPRMSWSSCMRVLL</sequence>
<gene>
    <name evidence="1" type="ORF">A3F84_11780</name>
</gene>
<reference evidence="1 2" key="1">
    <citation type="journal article" date="2016" name="Nat. Commun.">
        <title>Thousands of microbial genomes shed light on interconnected biogeochemical processes in an aquifer system.</title>
        <authorList>
            <person name="Anantharaman K."/>
            <person name="Brown C.T."/>
            <person name="Hug L.A."/>
            <person name="Sharon I."/>
            <person name="Castelle C.J."/>
            <person name="Probst A.J."/>
            <person name="Thomas B.C."/>
            <person name="Singh A."/>
            <person name="Wilkins M.J."/>
            <person name="Karaoz U."/>
            <person name="Brodie E.L."/>
            <person name="Williams K.H."/>
            <person name="Hubbard S.S."/>
            <person name="Banfield J.F."/>
        </authorList>
    </citation>
    <scope>NUCLEOTIDE SEQUENCE [LARGE SCALE GENOMIC DNA]</scope>
    <source>
        <strain evidence="2">RIFCSPLOWO2_12_FULL_64_10</strain>
    </source>
</reference>
<accession>A0A1F6C7I1</accession>
<organism evidence="1 2">
    <name type="scientific">Handelsmanbacteria sp. (strain RIFCSPLOWO2_12_FULL_64_10)</name>
    <dbReference type="NCBI Taxonomy" id="1817868"/>
    <lineage>
        <taxon>Bacteria</taxon>
        <taxon>Candidatus Handelsmaniibacteriota</taxon>
    </lineage>
</organism>
<evidence type="ECO:0000313" key="1">
    <source>
        <dbReference type="EMBL" id="OGG45100.1"/>
    </source>
</evidence>
<comment type="caution">
    <text evidence="1">The sequence shown here is derived from an EMBL/GenBank/DDBJ whole genome shotgun (WGS) entry which is preliminary data.</text>
</comment>
<dbReference type="AlphaFoldDB" id="A0A1F6C7I1"/>
<proteinExistence type="predicted"/>
<protein>
    <submittedName>
        <fullName evidence="1">Uncharacterized protein</fullName>
    </submittedName>
</protein>
<dbReference type="Proteomes" id="UP000178606">
    <property type="component" value="Unassembled WGS sequence"/>
</dbReference>